<dbReference type="RefSeq" id="WP_106009669.1">
    <property type="nucleotide sequence ID" value="NZ_JALCPJ010000035.1"/>
</dbReference>
<evidence type="ECO:0008006" key="4">
    <source>
        <dbReference type="Google" id="ProtNLM"/>
    </source>
</evidence>
<feature type="transmembrane region" description="Helical" evidence="1">
    <location>
        <begin position="20"/>
        <end position="40"/>
    </location>
</feature>
<protein>
    <recommendedName>
        <fullName evidence="4">DUF1523 domain-containing protein</fullName>
    </recommendedName>
</protein>
<dbReference type="Proteomes" id="UP000237798">
    <property type="component" value="Unassembled WGS sequence"/>
</dbReference>
<reference evidence="2 3" key="1">
    <citation type="submission" date="2018-03" db="EMBL/GenBank/DDBJ databases">
        <title>Genome sequence of Clostridium luticellarii DSM 29923.</title>
        <authorList>
            <person name="Poehlein A."/>
            <person name="Daniel R."/>
        </authorList>
    </citation>
    <scope>NUCLEOTIDE SEQUENCE [LARGE SCALE GENOMIC DNA]</scope>
    <source>
        <strain evidence="2 3">DSM 29923</strain>
    </source>
</reference>
<comment type="caution">
    <text evidence="2">The sequence shown here is derived from an EMBL/GenBank/DDBJ whole genome shotgun (WGS) entry which is preliminary data.</text>
</comment>
<dbReference type="OrthoDB" id="1908489at2"/>
<proteinExistence type="predicted"/>
<keyword evidence="1" id="KW-0472">Membrane</keyword>
<sequence length="127" mass="14941">MRKKYFFSLKLTRSLKSRIITTIIGIIIISGIFVLFPHFFRNTYTVTIASKQIKKQDNNIQYLIYTQIENGDTRVFKNTNSLLELKFDSEDIYGGLRINRKYEIKAYGFRIPLLSSYENIVKTKAIK</sequence>
<evidence type="ECO:0000313" key="3">
    <source>
        <dbReference type="Proteomes" id="UP000237798"/>
    </source>
</evidence>
<name>A0A2T0BM62_9CLOT</name>
<keyword evidence="1" id="KW-0812">Transmembrane</keyword>
<evidence type="ECO:0000313" key="2">
    <source>
        <dbReference type="EMBL" id="PRR84959.1"/>
    </source>
</evidence>
<keyword evidence="1" id="KW-1133">Transmembrane helix</keyword>
<evidence type="ECO:0000256" key="1">
    <source>
        <dbReference type="SAM" id="Phobius"/>
    </source>
</evidence>
<accession>A0A2T0BM62</accession>
<gene>
    <name evidence="2" type="ORF">CLLU_20820</name>
</gene>
<dbReference type="Pfam" id="PF07509">
    <property type="entry name" value="DUF1523"/>
    <property type="match status" value="1"/>
</dbReference>
<dbReference type="InterPro" id="IPR011088">
    <property type="entry name" value="Phage_phiNM3_A0EWY4"/>
</dbReference>
<keyword evidence="3" id="KW-1185">Reference proteome</keyword>
<organism evidence="2 3">
    <name type="scientific">Clostridium luticellarii</name>
    <dbReference type="NCBI Taxonomy" id="1691940"/>
    <lineage>
        <taxon>Bacteria</taxon>
        <taxon>Bacillati</taxon>
        <taxon>Bacillota</taxon>
        <taxon>Clostridia</taxon>
        <taxon>Eubacteriales</taxon>
        <taxon>Clostridiaceae</taxon>
        <taxon>Clostridium</taxon>
    </lineage>
</organism>
<dbReference type="EMBL" id="PVXP01000028">
    <property type="protein sequence ID" value="PRR84959.1"/>
    <property type="molecule type" value="Genomic_DNA"/>
</dbReference>
<dbReference type="AlphaFoldDB" id="A0A2T0BM62"/>